<organism evidence="6 9">
    <name type="scientific">Aeromicrobium tamlense</name>
    <dbReference type="NCBI Taxonomy" id="375541"/>
    <lineage>
        <taxon>Bacteria</taxon>
        <taxon>Bacillati</taxon>
        <taxon>Actinomycetota</taxon>
        <taxon>Actinomycetes</taxon>
        <taxon>Propionibacteriales</taxon>
        <taxon>Nocardioidaceae</taxon>
        <taxon>Aeromicrobium</taxon>
    </lineage>
</organism>
<keyword evidence="8" id="KW-1185">Reference proteome</keyword>
<gene>
    <name evidence="7" type="ORF">BJ975_002456</name>
    <name evidence="6" type="ORF">IDH50_08470</name>
</gene>
<dbReference type="InterPro" id="IPR050109">
    <property type="entry name" value="HTH-type_TetR-like_transc_reg"/>
</dbReference>
<feature type="domain" description="HTH tetR-type" evidence="5">
    <location>
        <begin position="13"/>
        <end position="73"/>
    </location>
</feature>
<keyword evidence="3" id="KW-0804">Transcription</keyword>
<protein>
    <submittedName>
        <fullName evidence="7">AcrR family transcriptional regulator</fullName>
    </submittedName>
    <submittedName>
        <fullName evidence="6">TetR family transcriptional regulator</fullName>
    </submittedName>
</protein>
<evidence type="ECO:0000313" key="6">
    <source>
        <dbReference type="EMBL" id="MBD1270261.1"/>
    </source>
</evidence>
<dbReference type="PANTHER" id="PTHR30055:SF234">
    <property type="entry name" value="HTH-TYPE TRANSCRIPTIONAL REGULATOR BETI"/>
    <property type="match status" value="1"/>
</dbReference>
<dbReference type="Pfam" id="PF17940">
    <property type="entry name" value="TetR_C_31"/>
    <property type="match status" value="1"/>
</dbReference>
<dbReference type="RefSeq" id="WP_179426354.1">
    <property type="nucleotide sequence ID" value="NZ_BAAAMP010000002.1"/>
</dbReference>
<dbReference type="Proteomes" id="UP000587211">
    <property type="component" value="Unassembled WGS sequence"/>
</dbReference>
<reference evidence="6" key="2">
    <citation type="submission" date="2020-09" db="EMBL/GenBank/DDBJ databases">
        <title>Novel species in genus Aeromicrobium.</title>
        <authorList>
            <person name="Zhang G."/>
        </authorList>
    </citation>
    <scope>NUCLEOTIDE SEQUENCE</scope>
    <source>
        <strain evidence="6">SSW1-57</strain>
    </source>
</reference>
<feature type="DNA-binding region" description="H-T-H motif" evidence="4">
    <location>
        <begin position="36"/>
        <end position="55"/>
    </location>
</feature>
<keyword evidence="2 4" id="KW-0238">DNA-binding</keyword>
<dbReference type="SUPFAM" id="SSF46689">
    <property type="entry name" value="Homeodomain-like"/>
    <property type="match status" value="1"/>
</dbReference>
<reference evidence="7 8" key="1">
    <citation type="submission" date="2020-07" db="EMBL/GenBank/DDBJ databases">
        <title>Sequencing the genomes of 1000 actinobacteria strains.</title>
        <authorList>
            <person name="Klenk H.-P."/>
        </authorList>
    </citation>
    <scope>NUCLEOTIDE SEQUENCE [LARGE SCALE GENOMIC DNA]</scope>
    <source>
        <strain evidence="7 8">DSM 19087</strain>
    </source>
</reference>
<name>A0A8I0KGZ2_9ACTN</name>
<evidence type="ECO:0000256" key="4">
    <source>
        <dbReference type="PROSITE-ProRule" id="PRU00335"/>
    </source>
</evidence>
<accession>A0A8I0KGZ2</accession>
<sequence length="226" mass="24277">MAPRAQLSQERSRQRREALLEAAVDLFVEGGSRAVTHRAVAAAAGLPAATTTYYFSTIEELLREALNHHIEAWIATMESLADVDVQGMMSLVTADSSVHFATSILALRPPETATRELSVILGAARDPELRETAVTALTTGQDVLVKVLRRAGIPDPEGLAEDMVAFIAGVALRRTAGVNEEDEEAAKVVRAMRSMIIGHLVDDETGTQMLMDLRDSAISGRSDASP</sequence>
<dbReference type="InterPro" id="IPR001647">
    <property type="entry name" value="HTH_TetR"/>
</dbReference>
<evidence type="ECO:0000256" key="2">
    <source>
        <dbReference type="ARBA" id="ARBA00023125"/>
    </source>
</evidence>
<evidence type="ECO:0000313" key="7">
    <source>
        <dbReference type="EMBL" id="NYI39081.1"/>
    </source>
</evidence>
<proteinExistence type="predicted"/>
<dbReference type="EMBL" id="JACBZN010000001">
    <property type="protein sequence ID" value="NYI39081.1"/>
    <property type="molecule type" value="Genomic_DNA"/>
</dbReference>
<dbReference type="Proteomes" id="UP000659061">
    <property type="component" value="Unassembled WGS sequence"/>
</dbReference>
<dbReference type="EMBL" id="JACWMT010000001">
    <property type="protein sequence ID" value="MBD1270261.1"/>
    <property type="molecule type" value="Genomic_DNA"/>
</dbReference>
<dbReference type="InterPro" id="IPR041583">
    <property type="entry name" value="TetR_C_31"/>
</dbReference>
<dbReference type="PRINTS" id="PR00455">
    <property type="entry name" value="HTHTETR"/>
</dbReference>
<dbReference type="GO" id="GO:0000976">
    <property type="term" value="F:transcription cis-regulatory region binding"/>
    <property type="evidence" value="ECO:0007669"/>
    <property type="project" value="TreeGrafter"/>
</dbReference>
<dbReference type="Gene3D" id="1.10.357.10">
    <property type="entry name" value="Tetracycline Repressor, domain 2"/>
    <property type="match status" value="1"/>
</dbReference>
<dbReference type="PANTHER" id="PTHR30055">
    <property type="entry name" value="HTH-TYPE TRANSCRIPTIONAL REGULATOR RUTR"/>
    <property type="match status" value="1"/>
</dbReference>
<dbReference type="InterPro" id="IPR009057">
    <property type="entry name" value="Homeodomain-like_sf"/>
</dbReference>
<comment type="caution">
    <text evidence="6">The sequence shown here is derived from an EMBL/GenBank/DDBJ whole genome shotgun (WGS) entry which is preliminary data.</text>
</comment>
<dbReference type="GO" id="GO:0003700">
    <property type="term" value="F:DNA-binding transcription factor activity"/>
    <property type="evidence" value="ECO:0007669"/>
    <property type="project" value="TreeGrafter"/>
</dbReference>
<evidence type="ECO:0000313" key="8">
    <source>
        <dbReference type="Proteomes" id="UP000587211"/>
    </source>
</evidence>
<evidence type="ECO:0000256" key="3">
    <source>
        <dbReference type="ARBA" id="ARBA00023163"/>
    </source>
</evidence>
<dbReference type="AlphaFoldDB" id="A0A8I0KGZ2"/>
<dbReference type="PROSITE" id="PS50977">
    <property type="entry name" value="HTH_TETR_2"/>
    <property type="match status" value="1"/>
</dbReference>
<evidence type="ECO:0000259" key="5">
    <source>
        <dbReference type="PROSITE" id="PS50977"/>
    </source>
</evidence>
<dbReference type="Pfam" id="PF00440">
    <property type="entry name" value="TetR_N"/>
    <property type="match status" value="1"/>
</dbReference>
<evidence type="ECO:0000256" key="1">
    <source>
        <dbReference type="ARBA" id="ARBA00023015"/>
    </source>
</evidence>
<keyword evidence="1" id="KW-0805">Transcription regulation</keyword>
<evidence type="ECO:0000313" key="9">
    <source>
        <dbReference type="Proteomes" id="UP000659061"/>
    </source>
</evidence>